<dbReference type="KEGG" id="hch:HCH_04336"/>
<reference evidence="1 2" key="1">
    <citation type="journal article" date="2005" name="Nucleic Acids Res.">
        <title>Genomic blueprint of Hahella chejuensis, a marine microbe producing an algicidal agent.</title>
        <authorList>
            <person name="Jeong H."/>
            <person name="Yim J.H."/>
            <person name="Lee C."/>
            <person name="Choi S.-H."/>
            <person name="Park Y.K."/>
            <person name="Yoon S.H."/>
            <person name="Hur C.-G."/>
            <person name="Kang H.-Y."/>
            <person name="Kim D."/>
            <person name="Lee H.H."/>
            <person name="Park K.H."/>
            <person name="Park S.-H."/>
            <person name="Park H.-S."/>
            <person name="Lee H.K."/>
            <person name="Oh T.K."/>
            <person name="Kim J.F."/>
        </authorList>
    </citation>
    <scope>NUCLEOTIDE SEQUENCE [LARGE SCALE GENOMIC DNA]</scope>
    <source>
        <strain evidence="1 2">KCTC 2396</strain>
    </source>
</reference>
<proteinExistence type="predicted"/>
<accession>Q2SE82</accession>
<evidence type="ECO:0000313" key="1">
    <source>
        <dbReference type="EMBL" id="ABC31042.1"/>
    </source>
</evidence>
<evidence type="ECO:0000313" key="2">
    <source>
        <dbReference type="Proteomes" id="UP000000238"/>
    </source>
</evidence>
<sequence length="43" mass="4869">MVSPPVRGNISHQGNCCNVYYTLVDESYYFVMVLKLDAEQGRA</sequence>
<dbReference type="AlphaFoldDB" id="Q2SE82"/>
<name>Q2SE82_HAHCH</name>
<gene>
    <name evidence="1" type="ordered locus">HCH_04336</name>
</gene>
<keyword evidence="2" id="KW-1185">Reference proteome</keyword>
<dbReference type="EMBL" id="CP000155">
    <property type="protein sequence ID" value="ABC31042.1"/>
    <property type="molecule type" value="Genomic_DNA"/>
</dbReference>
<dbReference type="Proteomes" id="UP000000238">
    <property type="component" value="Chromosome"/>
</dbReference>
<dbReference type="HOGENOM" id="CLU_3234328_0_0_6"/>
<protein>
    <submittedName>
        <fullName evidence="1">Uncharacterized protein</fullName>
    </submittedName>
</protein>
<organism evidence="1 2">
    <name type="scientific">Hahella chejuensis (strain KCTC 2396)</name>
    <dbReference type="NCBI Taxonomy" id="349521"/>
    <lineage>
        <taxon>Bacteria</taxon>
        <taxon>Pseudomonadati</taxon>
        <taxon>Pseudomonadota</taxon>
        <taxon>Gammaproteobacteria</taxon>
        <taxon>Oceanospirillales</taxon>
        <taxon>Hahellaceae</taxon>
        <taxon>Hahella</taxon>
    </lineage>
</organism>